<dbReference type="PANTHER" id="PTHR34700">
    <property type="entry name" value="POTASSIUM BINDING PROTEIN KBP"/>
    <property type="match status" value="1"/>
</dbReference>
<protein>
    <submittedName>
        <fullName evidence="2">LysM peptidoglycan-binding domain-containing protein</fullName>
    </submittedName>
</protein>
<dbReference type="EMBL" id="JACOPQ010000002">
    <property type="protein sequence ID" value="MBC5736073.1"/>
    <property type="molecule type" value="Genomic_DNA"/>
</dbReference>
<dbReference type="Pfam" id="PF01476">
    <property type="entry name" value="LysM"/>
    <property type="match status" value="1"/>
</dbReference>
<feature type="domain" description="LysM" evidence="1">
    <location>
        <begin position="157"/>
        <end position="204"/>
    </location>
</feature>
<evidence type="ECO:0000259" key="1">
    <source>
        <dbReference type="PROSITE" id="PS51782"/>
    </source>
</evidence>
<accession>A0A8J6JH89</accession>
<keyword evidence="3" id="KW-1185">Reference proteome</keyword>
<reference evidence="2" key="1">
    <citation type="submission" date="2020-08" db="EMBL/GenBank/DDBJ databases">
        <title>Genome public.</title>
        <authorList>
            <person name="Liu C."/>
            <person name="Sun Q."/>
        </authorList>
    </citation>
    <scope>NUCLEOTIDE SEQUENCE</scope>
    <source>
        <strain evidence="2">NSJ-52</strain>
    </source>
</reference>
<dbReference type="InterPro" id="IPR036779">
    <property type="entry name" value="LysM_dom_sf"/>
</dbReference>
<organism evidence="2 3">
    <name type="scientific">Lawsonibacter faecis</name>
    <dbReference type="NCBI Taxonomy" id="2763052"/>
    <lineage>
        <taxon>Bacteria</taxon>
        <taxon>Bacillati</taxon>
        <taxon>Bacillota</taxon>
        <taxon>Clostridia</taxon>
        <taxon>Eubacteriales</taxon>
        <taxon>Oscillospiraceae</taxon>
        <taxon>Lawsonibacter</taxon>
    </lineage>
</organism>
<dbReference type="Proteomes" id="UP000607645">
    <property type="component" value="Unassembled WGS sequence"/>
</dbReference>
<name>A0A8J6JH89_9FIRM</name>
<gene>
    <name evidence="2" type="ORF">H8S62_03495</name>
</gene>
<sequence>MRRRQIFVDAAAGVELVLPVTPAGYGWEHGINVEQVNIDRLGDLNLPGYGTLDKRSVECFFPARDYPFNEPGTVLNPWWYLERIERWIDARRSVRYIVSGTPLNALVLIQSVEYREKDGTNDVYAAIALRQYRTPDAPETAAAREVRGADAALAASGSYVVAEGDTLSAIARRFYGDESKYLALAKANSIANPNLIFPGQVLTIPGLDALPAAAAPTARSARVAGATKFVRTETGQRVMTTLKEEREAGGLGTFFW</sequence>
<dbReference type="RefSeq" id="WP_186918470.1">
    <property type="nucleotide sequence ID" value="NZ_JACOPQ010000002.1"/>
</dbReference>
<dbReference type="InterPro" id="IPR018392">
    <property type="entry name" value="LysM"/>
</dbReference>
<proteinExistence type="predicted"/>
<dbReference type="AlphaFoldDB" id="A0A8J6JH89"/>
<dbReference type="SMART" id="SM00257">
    <property type="entry name" value="LysM"/>
    <property type="match status" value="1"/>
</dbReference>
<evidence type="ECO:0000313" key="3">
    <source>
        <dbReference type="Proteomes" id="UP000607645"/>
    </source>
</evidence>
<dbReference type="SUPFAM" id="SSF54106">
    <property type="entry name" value="LysM domain"/>
    <property type="match status" value="1"/>
</dbReference>
<dbReference type="CDD" id="cd00118">
    <property type="entry name" value="LysM"/>
    <property type="match status" value="1"/>
</dbReference>
<dbReference type="Gene3D" id="3.10.350.10">
    <property type="entry name" value="LysM domain"/>
    <property type="match status" value="1"/>
</dbReference>
<evidence type="ECO:0000313" key="2">
    <source>
        <dbReference type="EMBL" id="MBC5736073.1"/>
    </source>
</evidence>
<dbReference type="PROSITE" id="PS51782">
    <property type="entry name" value="LYSM"/>
    <property type="match status" value="1"/>
</dbReference>
<dbReference type="PANTHER" id="PTHR34700:SF4">
    <property type="entry name" value="PHAGE-LIKE ELEMENT PBSX PROTEIN XKDP"/>
    <property type="match status" value="1"/>
</dbReference>
<dbReference type="InterPro" id="IPR052196">
    <property type="entry name" value="Bact_Kbp"/>
</dbReference>
<comment type="caution">
    <text evidence="2">The sequence shown here is derived from an EMBL/GenBank/DDBJ whole genome shotgun (WGS) entry which is preliminary data.</text>
</comment>